<dbReference type="AlphaFoldDB" id="A0A5J5GRJ3"/>
<dbReference type="EMBL" id="VYQE01000001">
    <property type="protein sequence ID" value="KAA9010333.1"/>
    <property type="molecule type" value="Genomic_DNA"/>
</dbReference>
<dbReference type="Proteomes" id="UP000326554">
    <property type="component" value="Unassembled WGS sequence"/>
</dbReference>
<dbReference type="SUPFAM" id="SSF69279">
    <property type="entry name" value="Phage tail proteins"/>
    <property type="match status" value="1"/>
</dbReference>
<dbReference type="RefSeq" id="WP_150443819.1">
    <property type="nucleotide sequence ID" value="NZ_VYQE01000001.1"/>
</dbReference>
<protein>
    <submittedName>
        <fullName evidence="1">Late control protein D</fullName>
    </submittedName>
</protein>
<reference evidence="1 2" key="1">
    <citation type="submission" date="2019-09" db="EMBL/GenBank/DDBJ databases">
        <authorList>
            <person name="Park J.-S."/>
            <person name="Choi H.-J."/>
        </authorList>
    </citation>
    <scope>NUCLEOTIDE SEQUENCE [LARGE SCALE GENOMIC DNA]</scope>
    <source>
        <strain evidence="1 2">176SS1-4</strain>
    </source>
</reference>
<evidence type="ECO:0000313" key="1">
    <source>
        <dbReference type="EMBL" id="KAA9010333.1"/>
    </source>
</evidence>
<evidence type="ECO:0000313" key="2">
    <source>
        <dbReference type="Proteomes" id="UP000326554"/>
    </source>
</evidence>
<organism evidence="1 2">
    <name type="scientific">Histidinibacterium aquaticum</name>
    <dbReference type="NCBI Taxonomy" id="2613962"/>
    <lineage>
        <taxon>Bacteria</taxon>
        <taxon>Pseudomonadati</taxon>
        <taxon>Pseudomonadota</taxon>
        <taxon>Alphaproteobacteria</taxon>
        <taxon>Rhodobacterales</taxon>
        <taxon>Paracoccaceae</taxon>
        <taxon>Histidinibacterium</taxon>
    </lineage>
</organism>
<sequence>MRLFIADEIEAGGPPDELMIRAVSSIHGETSSGLTALTEQRSRSWPDGTTFGTLVETIATEHGLEPAVAPSLAGAVLPHLDQVDEADINLLTRVARDRDAIVKPGGSRLVLAKRGASLTVSGQPMPVIAVRPRDVSTWRVRKALRPAVGRVVASYRDTGAGEPVEVTAGEGDRVRRLRQRFPDEASAQAAAEAEWRRGQREGIQLSVEMPGNPDAVAEARLRLSGFGAPADTDWLIIRATHTVDGGGYRTDLSCERLV</sequence>
<proteinExistence type="predicted"/>
<gene>
    <name evidence="1" type="ORF">F3S47_03550</name>
</gene>
<name>A0A5J5GRJ3_9RHOB</name>
<comment type="caution">
    <text evidence="1">The sequence shown here is derived from an EMBL/GenBank/DDBJ whole genome shotgun (WGS) entry which is preliminary data.</text>
</comment>
<keyword evidence="2" id="KW-1185">Reference proteome</keyword>
<accession>A0A5J5GRJ3</accession>